<organism evidence="1 2">
    <name type="scientific">Aquatica leii</name>
    <dbReference type="NCBI Taxonomy" id="1421715"/>
    <lineage>
        <taxon>Eukaryota</taxon>
        <taxon>Metazoa</taxon>
        <taxon>Ecdysozoa</taxon>
        <taxon>Arthropoda</taxon>
        <taxon>Hexapoda</taxon>
        <taxon>Insecta</taxon>
        <taxon>Pterygota</taxon>
        <taxon>Neoptera</taxon>
        <taxon>Endopterygota</taxon>
        <taxon>Coleoptera</taxon>
        <taxon>Polyphaga</taxon>
        <taxon>Elateriformia</taxon>
        <taxon>Elateroidea</taxon>
        <taxon>Lampyridae</taxon>
        <taxon>Luciolinae</taxon>
        <taxon>Aquatica</taxon>
    </lineage>
</organism>
<accession>A0AAN7SBH8</accession>
<name>A0AAN7SBH8_9COLE</name>
<dbReference type="AlphaFoldDB" id="A0AAN7SBH8"/>
<evidence type="ECO:0000313" key="1">
    <source>
        <dbReference type="EMBL" id="KAK4872339.1"/>
    </source>
</evidence>
<sequence length="69" mass="7829">MITNSLIDYQNHTLSNSIISMPIFQINQNTNLESKQILCPRSETLIEIKKYTISTNFSNNPQQGLIVSS</sequence>
<dbReference type="EMBL" id="JARPUR010000007">
    <property type="protein sequence ID" value="KAK4872339.1"/>
    <property type="molecule type" value="Genomic_DNA"/>
</dbReference>
<protein>
    <submittedName>
        <fullName evidence="1">Uncharacterized protein</fullName>
    </submittedName>
</protein>
<keyword evidence="2" id="KW-1185">Reference proteome</keyword>
<comment type="caution">
    <text evidence="1">The sequence shown here is derived from an EMBL/GenBank/DDBJ whole genome shotgun (WGS) entry which is preliminary data.</text>
</comment>
<proteinExistence type="predicted"/>
<dbReference type="Proteomes" id="UP001353858">
    <property type="component" value="Unassembled WGS sequence"/>
</dbReference>
<evidence type="ECO:0000313" key="2">
    <source>
        <dbReference type="Proteomes" id="UP001353858"/>
    </source>
</evidence>
<gene>
    <name evidence="1" type="ORF">RN001_014368</name>
</gene>
<reference evidence="2" key="1">
    <citation type="submission" date="2023-01" db="EMBL/GenBank/DDBJ databases">
        <title>Key to firefly adult light organ development and bioluminescence: homeobox transcription factors regulate luciferase expression and transportation to peroxisome.</title>
        <authorList>
            <person name="Fu X."/>
        </authorList>
    </citation>
    <scope>NUCLEOTIDE SEQUENCE [LARGE SCALE GENOMIC DNA]</scope>
</reference>